<name>A0ACC2UAM9_9FUNG</name>
<evidence type="ECO:0000313" key="1">
    <source>
        <dbReference type="EMBL" id="KAJ9083477.1"/>
    </source>
</evidence>
<protein>
    <submittedName>
        <fullName evidence="1">Uncharacterized protein</fullName>
    </submittedName>
</protein>
<dbReference type="EMBL" id="QTSX02000995">
    <property type="protein sequence ID" value="KAJ9083477.1"/>
    <property type="molecule type" value="Genomic_DNA"/>
</dbReference>
<gene>
    <name evidence="1" type="ORF">DSO57_1034366</name>
</gene>
<evidence type="ECO:0000313" key="2">
    <source>
        <dbReference type="Proteomes" id="UP001165960"/>
    </source>
</evidence>
<dbReference type="Proteomes" id="UP001165960">
    <property type="component" value="Unassembled WGS sequence"/>
</dbReference>
<keyword evidence="2" id="KW-1185">Reference proteome</keyword>
<sequence length="69" mass="7842">MKPLTGSFEFSAQGPQVYQFWFNEIVWKRIYTKWHSGMNSIDGNEIILAKKVALSVGGIPNGFLGYNMK</sequence>
<organism evidence="1 2">
    <name type="scientific">Entomophthora muscae</name>
    <dbReference type="NCBI Taxonomy" id="34485"/>
    <lineage>
        <taxon>Eukaryota</taxon>
        <taxon>Fungi</taxon>
        <taxon>Fungi incertae sedis</taxon>
        <taxon>Zoopagomycota</taxon>
        <taxon>Entomophthoromycotina</taxon>
        <taxon>Entomophthoromycetes</taxon>
        <taxon>Entomophthorales</taxon>
        <taxon>Entomophthoraceae</taxon>
        <taxon>Entomophthora</taxon>
    </lineage>
</organism>
<accession>A0ACC2UAM9</accession>
<reference evidence="1" key="1">
    <citation type="submission" date="2022-04" db="EMBL/GenBank/DDBJ databases">
        <title>Genome of the entomopathogenic fungus Entomophthora muscae.</title>
        <authorList>
            <person name="Elya C."/>
            <person name="Lovett B.R."/>
            <person name="Lee E."/>
            <person name="Macias A.M."/>
            <person name="Hajek A.E."/>
            <person name="De Bivort B.L."/>
            <person name="Kasson M.T."/>
            <person name="De Fine Licht H.H."/>
            <person name="Stajich J.E."/>
        </authorList>
    </citation>
    <scope>NUCLEOTIDE SEQUENCE</scope>
    <source>
        <strain evidence="1">Berkeley</strain>
    </source>
</reference>
<comment type="caution">
    <text evidence="1">The sequence shown here is derived from an EMBL/GenBank/DDBJ whole genome shotgun (WGS) entry which is preliminary data.</text>
</comment>
<proteinExistence type="predicted"/>